<organism evidence="1 2">
    <name type="scientific">Hoyosella altamirensis</name>
    <dbReference type="NCBI Taxonomy" id="616997"/>
    <lineage>
        <taxon>Bacteria</taxon>
        <taxon>Bacillati</taxon>
        <taxon>Actinomycetota</taxon>
        <taxon>Actinomycetes</taxon>
        <taxon>Mycobacteriales</taxon>
        <taxon>Hoyosellaceae</taxon>
        <taxon>Hoyosella</taxon>
    </lineage>
</organism>
<dbReference type="PANTHER" id="PTHR48228">
    <property type="entry name" value="SUCCINYL-COA--D-CITRAMALATE COA-TRANSFERASE"/>
    <property type="match status" value="1"/>
</dbReference>
<dbReference type="InterPro" id="IPR050509">
    <property type="entry name" value="CoA-transferase_III"/>
</dbReference>
<proteinExistence type="predicted"/>
<keyword evidence="1" id="KW-0808">Transferase</keyword>
<dbReference type="EMBL" id="JACHWS010000005">
    <property type="protein sequence ID" value="MBB3039835.1"/>
    <property type="molecule type" value="Genomic_DNA"/>
</dbReference>
<reference evidence="1 2" key="1">
    <citation type="submission" date="2020-08" db="EMBL/GenBank/DDBJ databases">
        <title>Sequencing the genomes of 1000 actinobacteria strains.</title>
        <authorList>
            <person name="Klenk H.-P."/>
        </authorList>
    </citation>
    <scope>NUCLEOTIDE SEQUENCE [LARGE SCALE GENOMIC DNA]</scope>
    <source>
        <strain evidence="1 2">DSM 45258</strain>
    </source>
</reference>
<protein>
    <submittedName>
        <fullName evidence="1">Crotonobetainyl-CoA:carnitine CoA-transferase CaiB-like acyl-CoA transferase</fullName>
    </submittedName>
</protein>
<dbReference type="PANTHER" id="PTHR48228:SF4">
    <property type="entry name" value="BLR3030 PROTEIN"/>
    <property type="match status" value="1"/>
</dbReference>
<evidence type="ECO:0000313" key="1">
    <source>
        <dbReference type="EMBL" id="MBB3039835.1"/>
    </source>
</evidence>
<dbReference type="InterPro" id="IPR003673">
    <property type="entry name" value="CoA-Trfase_fam_III"/>
</dbReference>
<dbReference type="OrthoDB" id="9058532at2"/>
<evidence type="ECO:0000313" key="2">
    <source>
        <dbReference type="Proteomes" id="UP000567922"/>
    </source>
</evidence>
<gene>
    <name evidence="1" type="ORF">FHU29_004325</name>
</gene>
<comment type="caution">
    <text evidence="1">The sequence shown here is derived from an EMBL/GenBank/DDBJ whole genome shotgun (WGS) entry which is preliminary data.</text>
</comment>
<dbReference type="AlphaFoldDB" id="A0A839RSJ1"/>
<sequence>MNPYLVARLPVGQLAENAVRDVSRALSEYHAAIGSQPPALVATAERIAAAFRSDQLFRWRGKPASAFAPHSGFFRTVDGWVRTHANYPHHRSRLLTLLGLPDRADRDSLARELSRRASAEIESAAVDAGAIAVQVRPESVWRTSPQGSVAANVQFRRRDDRLRAAPSLNGLAGLRVVDMTRVIAGPVCTRTLALLGATVLRIDPPHMPEIGWQHLDTGQGKFSTVADLRTHADRHSVAEIISTADVFVTGYRPGSLAVFDLPIVPGMVRAEVSAWGWHGPWRMRRGFDSIVQAASGISLIESADGETPGALPAQALDHASGYFLAAGIIRALTKRLEDGHGHDVMVSLAGTANRLLDLPGRQSERGNQAAPPQSTTIGHGDCVYARPVFNEFPDYRWPTHPWGEDALSWPAAKGPER</sequence>
<dbReference type="InterPro" id="IPR023606">
    <property type="entry name" value="CoA-Trfase_III_dom_1_sf"/>
</dbReference>
<name>A0A839RSJ1_9ACTN</name>
<accession>A0A839RSJ1</accession>
<dbReference type="Pfam" id="PF02515">
    <property type="entry name" value="CoA_transf_3"/>
    <property type="match status" value="1"/>
</dbReference>
<keyword evidence="2" id="KW-1185">Reference proteome</keyword>
<dbReference type="GO" id="GO:0016740">
    <property type="term" value="F:transferase activity"/>
    <property type="evidence" value="ECO:0007669"/>
    <property type="project" value="UniProtKB-KW"/>
</dbReference>
<dbReference type="RefSeq" id="WP_064438833.1">
    <property type="nucleotide sequence ID" value="NZ_BDDI01000002.1"/>
</dbReference>
<dbReference type="Proteomes" id="UP000567922">
    <property type="component" value="Unassembled WGS sequence"/>
</dbReference>
<dbReference type="SUPFAM" id="SSF89796">
    <property type="entry name" value="CoA-transferase family III (CaiB/BaiF)"/>
    <property type="match status" value="2"/>
</dbReference>
<dbReference type="Gene3D" id="3.40.50.10540">
    <property type="entry name" value="Crotonobetainyl-coa:carnitine coa-transferase, domain 1"/>
    <property type="match status" value="1"/>
</dbReference>